<dbReference type="GO" id="GO:0016705">
    <property type="term" value="F:oxidoreductase activity, acting on paired donors, with incorporation or reduction of molecular oxygen"/>
    <property type="evidence" value="ECO:0007669"/>
    <property type="project" value="InterPro"/>
</dbReference>
<dbReference type="PANTHER" id="PTHR24291">
    <property type="entry name" value="CYTOCHROME P450 FAMILY 4"/>
    <property type="match status" value="1"/>
</dbReference>
<dbReference type="Pfam" id="PF00067">
    <property type="entry name" value="p450"/>
    <property type="match status" value="1"/>
</dbReference>
<feature type="binding site" description="axial binding residue" evidence="7">
    <location>
        <position position="336"/>
    </location>
    <ligand>
        <name>heme</name>
        <dbReference type="ChEBI" id="CHEBI:30413"/>
    </ligand>
    <ligandPart>
        <name>Fe</name>
        <dbReference type="ChEBI" id="CHEBI:18248"/>
    </ligandPart>
</feature>
<dbReference type="GO" id="GO:0020037">
    <property type="term" value="F:heme binding"/>
    <property type="evidence" value="ECO:0007669"/>
    <property type="project" value="InterPro"/>
</dbReference>
<dbReference type="InterPro" id="IPR001128">
    <property type="entry name" value="Cyt_P450"/>
</dbReference>
<dbReference type="PRINTS" id="PR00385">
    <property type="entry name" value="P450"/>
</dbReference>
<dbReference type="Proteomes" id="UP001218218">
    <property type="component" value="Unassembled WGS sequence"/>
</dbReference>
<dbReference type="InterPro" id="IPR002401">
    <property type="entry name" value="Cyt_P450_E_grp-I"/>
</dbReference>
<comment type="caution">
    <text evidence="9">The sequence shown here is derived from an EMBL/GenBank/DDBJ whole genome shotgun (WGS) entry which is preliminary data.</text>
</comment>
<dbReference type="InterPro" id="IPR036396">
    <property type="entry name" value="Cyt_P450_sf"/>
</dbReference>
<organism evidence="9 10">
    <name type="scientific">Mycena albidolilacea</name>
    <dbReference type="NCBI Taxonomy" id="1033008"/>
    <lineage>
        <taxon>Eukaryota</taxon>
        <taxon>Fungi</taxon>
        <taxon>Dikarya</taxon>
        <taxon>Basidiomycota</taxon>
        <taxon>Agaricomycotina</taxon>
        <taxon>Agaricomycetes</taxon>
        <taxon>Agaricomycetidae</taxon>
        <taxon>Agaricales</taxon>
        <taxon>Marasmiineae</taxon>
        <taxon>Mycenaceae</taxon>
        <taxon>Mycena</taxon>
    </lineage>
</organism>
<sequence length="401" mass="45516">MFLGMNIITAQGAMWRKHRRIVRPAFGTDLYKLVWNKTLEIYRDMLQVEEWKDKNFVDVPAVQQITHKLAFLLISTCGFGFASTWDTPPRATDGGMPIQEALKIVAENSNLTAVPKWLWYLPITRLRIARFARDRLRTFMHEQLIERKAMVAAGDIRADAFSIMVKANQDESTYKLDDEEVIGNTFIFLFTGHETTASSLAATVGYMAIHDDIQEEVVEQIMSVLGADRDPDYSDYLKLDKVLAIFYEATRMTPPGHALIRQATEDTVLTVQNPMGEEGSKNIPIPKGTEITLDMVGVQYNPRYFEDPKTYRPSRWYGLPADSEQFSAFSVGPRACLGRKFATVEATCFLALLLRDWQVLPVLRAGETKEAWGARVMNDTHIAITLTVADFPVKLVRRRPV</sequence>
<accession>A0AAD7AHR5</accession>
<evidence type="ECO:0000256" key="6">
    <source>
        <dbReference type="ARBA" id="ARBA00023033"/>
    </source>
</evidence>
<evidence type="ECO:0000256" key="2">
    <source>
        <dbReference type="ARBA" id="ARBA00022617"/>
    </source>
</evidence>
<dbReference type="GO" id="GO:0004497">
    <property type="term" value="F:monooxygenase activity"/>
    <property type="evidence" value="ECO:0007669"/>
    <property type="project" value="UniProtKB-KW"/>
</dbReference>
<evidence type="ECO:0000313" key="10">
    <source>
        <dbReference type="Proteomes" id="UP001218218"/>
    </source>
</evidence>
<protein>
    <submittedName>
        <fullName evidence="9">Cytochrome P450</fullName>
    </submittedName>
</protein>
<dbReference type="AlphaFoldDB" id="A0AAD7AHR5"/>
<name>A0AAD7AHR5_9AGAR</name>
<comment type="similarity">
    <text evidence="1 8">Belongs to the cytochrome P450 family.</text>
</comment>
<dbReference type="Gene3D" id="1.10.630.10">
    <property type="entry name" value="Cytochrome P450"/>
    <property type="match status" value="1"/>
</dbReference>
<evidence type="ECO:0000256" key="7">
    <source>
        <dbReference type="PIRSR" id="PIRSR602401-1"/>
    </source>
</evidence>
<dbReference type="PRINTS" id="PR00463">
    <property type="entry name" value="EP450I"/>
</dbReference>
<keyword evidence="4 8" id="KW-0560">Oxidoreductase</keyword>
<keyword evidence="5 7" id="KW-0408">Iron</keyword>
<dbReference type="GO" id="GO:0005506">
    <property type="term" value="F:iron ion binding"/>
    <property type="evidence" value="ECO:0007669"/>
    <property type="project" value="InterPro"/>
</dbReference>
<dbReference type="SUPFAM" id="SSF48264">
    <property type="entry name" value="Cytochrome P450"/>
    <property type="match status" value="1"/>
</dbReference>
<gene>
    <name evidence="9" type="ORF">DFH08DRAFT_407133</name>
</gene>
<dbReference type="EMBL" id="JARIHO010000006">
    <property type="protein sequence ID" value="KAJ7359260.1"/>
    <property type="molecule type" value="Genomic_DNA"/>
</dbReference>
<dbReference type="InterPro" id="IPR017972">
    <property type="entry name" value="Cyt_P450_CS"/>
</dbReference>
<dbReference type="InterPro" id="IPR050196">
    <property type="entry name" value="Cytochrome_P450_Monoox"/>
</dbReference>
<keyword evidence="3 7" id="KW-0479">Metal-binding</keyword>
<keyword evidence="6 8" id="KW-0503">Monooxygenase</keyword>
<evidence type="ECO:0000313" key="9">
    <source>
        <dbReference type="EMBL" id="KAJ7359260.1"/>
    </source>
</evidence>
<keyword evidence="10" id="KW-1185">Reference proteome</keyword>
<evidence type="ECO:0000256" key="5">
    <source>
        <dbReference type="ARBA" id="ARBA00023004"/>
    </source>
</evidence>
<evidence type="ECO:0000256" key="3">
    <source>
        <dbReference type="ARBA" id="ARBA00022723"/>
    </source>
</evidence>
<dbReference type="PROSITE" id="PS00086">
    <property type="entry name" value="CYTOCHROME_P450"/>
    <property type="match status" value="1"/>
</dbReference>
<evidence type="ECO:0000256" key="4">
    <source>
        <dbReference type="ARBA" id="ARBA00023002"/>
    </source>
</evidence>
<evidence type="ECO:0000256" key="8">
    <source>
        <dbReference type="RuleBase" id="RU000461"/>
    </source>
</evidence>
<comment type="cofactor">
    <cofactor evidence="7">
        <name>heme</name>
        <dbReference type="ChEBI" id="CHEBI:30413"/>
    </cofactor>
</comment>
<evidence type="ECO:0000256" key="1">
    <source>
        <dbReference type="ARBA" id="ARBA00010617"/>
    </source>
</evidence>
<keyword evidence="2 7" id="KW-0349">Heme</keyword>
<dbReference type="PANTHER" id="PTHR24291:SF50">
    <property type="entry name" value="BIFUNCTIONAL ALBAFLAVENONE MONOOXYGENASE_TERPENE SYNTHASE"/>
    <property type="match status" value="1"/>
</dbReference>
<reference evidence="9" key="1">
    <citation type="submission" date="2023-03" db="EMBL/GenBank/DDBJ databases">
        <title>Massive genome expansion in bonnet fungi (Mycena s.s.) driven by repeated elements and novel gene families across ecological guilds.</title>
        <authorList>
            <consortium name="Lawrence Berkeley National Laboratory"/>
            <person name="Harder C.B."/>
            <person name="Miyauchi S."/>
            <person name="Viragh M."/>
            <person name="Kuo A."/>
            <person name="Thoen E."/>
            <person name="Andreopoulos B."/>
            <person name="Lu D."/>
            <person name="Skrede I."/>
            <person name="Drula E."/>
            <person name="Henrissat B."/>
            <person name="Morin E."/>
            <person name="Kohler A."/>
            <person name="Barry K."/>
            <person name="LaButti K."/>
            <person name="Morin E."/>
            <person name="Salamov A."/>
            <person name="Lipzen A."/>
            <person name="Mereny Z."/>
            <person name="Hegedus B."/>
            <person name="Baldrian P."/>
            <person name="Stursova M."/>
            <person name="Weitz H."/>
            <person name="Taylor A."/>
            <person name="Grigoriev I.V."/>
            <person name="Nagy L.G."/>
            <person name="Martin F."/>
            <person name="Kauserud H."/>
        </authorList>
    </citation>
    <scope>NUCLEOTIDE SEQUENCE</scope>
    <source>
        <strain evidence="9">CBHHK002</strain>
    </source>
</reference>
<proteinExistence type="inferred from homology"/>